<feature type="active site" description="Charge relay system" evidence="2">
    <location>
        <position position="404"/>
    </location>
</feature>
<dbReference type="PIRSF" id="PIRSF016521">
    <property type="entry name" value="Acyl-CoA_hydro"/>
    <property type="match status" value="1"/>
</dbReference>
<dbReference type="Gene3D" id="2.60.40.2240">
    <property type="entry name" value="Acyl-CoA thioester hydrolase/BAAT N-terminal domain"/>
    <property type="match status" value="1"/>
</dbReference>
<dbReference type="PANTHER" id="PTHR10824:SF36">
    <property type="entry name" value="ACYL-COA THIOESTERASE 17-RELATED"/>
    <property type="match status" value="1"/>
</dbReference>
<dbReference type="InterPro" id="IPR029058">
    <property type="entry name" value="AB_hydrolase_fold"/>
</dbReference>
<name>A0ABD1KTV5_9TELE</name>
<comment type="similarity">
    <text evidence="1">Belongs to the C/M/P thioester hydrolase family.</text>
</comment>
<dbReference type="FunFam" id="3.40.50.1820:FF:000024">
    <property type="entry name" value="acyl-coenzyme A thioesterase 4"/>
    <property type="match status" value="1"/>
</dbReference>
<evidence type="ECO:0000313" key="6">
    <source>
        <dbReference type="Proteomes" id="UP001591681"/>
    </source>
</evidence>
<dbReference type="AlphaFoldDB" id="A0ABD1KTV5"/>
<dbReference type="SUPFAM" id="SSF53474">
    <property type="entry name" value="alpha/beta-Hydrolases"/>
    <property type="match status" value="1"/>
</dbReference>
<evidence type="ECO:0000259" key="3">
    <source>
        <dbReference type="Pfam" id="PF04775"/>
    </source>
</evidence>
<proteinExistence type="inferred from homology"/>
<evidence type="ECO:0000313" key="5">
    <source>
        <dbReference type="EMBL" id="KAL2102599.1"/>
    </source>
</evidence>
<dbReference type="InterPro" id="IPR016662">
    <property type="entry name" value="Acyl-CoA_thioEstase_long-chain"/>
</dbReference>
<accession>A0ABD1KTV5</accession>
<keyword evidence="6" id="KW-1185">Reference proteome</keyword>
<dbReference type="InterPro" id="IPR042490">
    <property type="entry name" value="Thio_Ohase/BAAT_N"/>
</dbReference>
<feature type="domain" description="BAAT/Acyl-CoA thioester hydrolase C-terminal" evidence="4">
    <location>
        <begin position="251"/>
        <end position="459"/>
    </location>
</feature>
<protein>
    <submittedName>
        <fullName evidence="5">Uncharacterized protein</fullName>
    </submittedName>
</protein>
<dbReference type="Gene3D" id="3.40.50.1820">
    <property type="entry name" value="alpha/beta hydrolase"/>
    <property type="match status" value="1"/>
</dbReference>
<evidence type="ECO:0000259" key="4">
    <source>
        <dbReference type="Pfam" id="PF08840"/>
    </source>
</evidence>
<dbReference type="InterPro" id="IPR014940">
    <property type="entry name" value="BAAT_C"/>
</dbReference>
<feature type="active site" description="Charge relay system" evidence="2">
    <location>
        <position position="277"/>
    </location>
</feature>
<dbReference type="InterPro" id="IPR006862">
    <property type="entry name" value="Thio_Ohase/aa_AcTrfase"/>
</dbReference>
<dbReference type="EMBL" id="JBHFQA010000002">
    <property type="protein sequence ID" value="KAL2102599.1"/>
    <property type="molecule type" value="Genomic_DNA"/>
</dbReference>
<gene>
    <name evidence="5" type="ORF">ACEWY4_001767</name>
</gene>
<sequence>MGWTSTVLETSTRKSYITLCEEVAKMNVVADTSLYRPSSSMAVCPVLSAQPTRALVDEKLQIVARNLRPRQEVTLYSIHHTEDKDCWEAYGHYISDEHGSVSVTEDASTGGTYTGVEPMGLLWSMHPIPGSRHGLRLRKRDIMSPMVVNISIFSGHMTQGFSEKDALATVVTERWYLAPGVQRVDVRERGVKGTLFIPPGPGPFPAVLDMWGGGGGLVEYRAALLASHGFVTMALEYLSADEHRTHDIGTEYFEKSYQLLHSHPQVCPGRVAVLGLSFGAAVTFTLAAYSKTAQPQCCVCISGTHVYPLNKSSSELQDRMNRNTAKAYLDENNHLVAKYTILPIPTEPELKVHVGQIKCPLMIVVGQDDQNWATVESTEDIQQMMERSGNGHLLTVLSYPGAGHLIEPPYTPHVRFSNFITQHNKQKVLMLWGGQTKPHADAQEDSWNKILLFLHTHLHQDTPPAARL</sequence>
<dbReference type="Pfam" id="PF04775">
    <property type="entry name" value="Bile_Hydr_Trans"/>
    <property type="match status" value="1"/>
</dbReference>
<dbReference type="FunFam" id="2.60.40.2240:FF:000002">
    <property type="entry name" value="Acyl-CoA thioesterase 18"/>
    <property type="match status" value="1"/>
</dbReference>
<evidence type="ECO:0000256" key="2">
    <source>
        <dbReference type="PIRSR" id="PIRSR016521-1"/>
    </source>
</evidence>
<dbReference type="Proteomes" id="UP001591681">
    <property type="component" value="Unassembled WGS sequence"/>
</dbReference>
<comment type="caution">
    <text evidence="5">The sequence shown here is derived from an EMBL/GenBank/DDBJ whole genome shotgun (WGS) entry which is preliminary data.</text>
</comment>
<feature type="active site" description="Charge relay system" evidence="2">
    <location>
        <position position="369"/>
    </location>
</feature>
<organism evidence="5 6">
    <name type="scientific">Coilia grayii</name>
    <name type="common">Gray's grenadier anchovy</name>
    <dbReference type="NCBI Taxonomy" id="363190"/>
    <lineage>
        <taxon>Eukaryota</taxon>
        <taxon>Metazoa</taxon>
        <taxon>Chordata</taxon>
        <taxon>Craniata</taxon>
        <taxon>Vertebrata</taxon>
        <taxon>Euteleostomi</taxon>
        <taxon>Actinopterygii</taxon>
        <taxon>Neopterygii</taxon>
        <taxon>Teleostei</taxon>
        <taxon>Clupei</taxon>
        <taxon>Clupeiformes</taxon>
        <taxon>Clupeoidei</taxon>
        <taxon>Engraulidae</taxon>
        <taxon>Coilinae</taxon>
        <taxon>Coilia</taxon>
    </lineage>
</organism>
<reference evidence="5 6" key="1">
    <citation type="submission" date="2024-09" db="EMBL/GenBank/DDBJ databases">
        <title>A chromosome-level genome assembly of Gray's grenadier anchovy, Coilia grayii.</title>
        <authorList>
            <person name="Fu Z."/>
        </authorList>
    </citation>
    <scope>NUCLEOTIDE SEQUENCE [LARGE SCALE GENOMIC DNA]</scope>
    <source>
        <strain evidence="5">G4</strain>
        <tissue evidence="5">Muscle</tissue>
    </source>
</reference>
<feature type="domain" description="Acyl-CoA thioester hydrolase/bile acid-CoA amino acid N-acetyltransferase" evidence="3">
    <location>
        <begin position="57"/>
        <end position="188"/>
    </location>
</feature>
<dbReference type="Pfam" id="PF08840">
    <property type="entry name" value="BAAT_C"/>
    <property type="match status" value="1"/>
</dbReference>
<evidence type="ECO:0000256" key="1">
    <source>
        <dbReference type="ARBA" id="ARBA00006538"/>
    </source>
</evidence>
<dbReference type="PANTHER" id="PTHR10824">
    <property type="entry name" value="ACYL-COENZYME A THIOESTERASE-RELATED"/>
    <property type="match status" value="1"/>
</dbReference>